<reference evidence="2 3" key="2">
    <citation type="submission" date="2024-07" db="EMBL/GenBank/DDBJ databases">
        <authorList>
            <person name="Akdeniz Z."/>
        </authorList>
    </citation>
    <scope>NUCLEOTIDE SEQUENCE [LARGE SCALE GENOMIC DNA]</scope>
</reference>
<keyword evidence="1" id="KW-0645">Protease</keyword>
<comment type="caution">
    <text evidence="1">The sequence shown here is derived from an EMBL/GenBank/DDBJ whole genome shotgun (WGS) entry which is preliminary data.</text>
</comment>
<organism evidence="1">
    <name type="scientific">Hexamita inflata</name>
    <dbReference type="NCBI Taxonomy" id="28002"/>
    <lineage>
        <taxon>Eukaryota</taxon>
        <taxon>Metamonada</taxon>
        <taxon>Diplomonadida</taxon>
        <taxon>Hexamitidae</taxon>
        <taxon>Hexamitinae</taxon>
        <taxon>Hexamita</taxon>
    </lineage>
</organism>
<proteinExistence type="predicted"/>
<gene>
    <name evidence="2" type="ORF">HINF_LOCUS12685</name>
    <name evidence="1" type="ORF">HINF_LOCUS17216</name>
</gene>
<keyword evidence="3" id="KW-1185">Reference proteome</keyword>
<evidence type="ECO:0000313" key="1">
    <source>
        <dbReference type="EMBL" id="CAI9929571.1"/>
    </source>
</evidence>
<dbReference type="SUPFAM" id="SSF57184">
    <property type="entry name" value="Growth factor receptor domain"/>
    <property type="match status" value="1"/>
</dbReference>
<reference evidence="1" key="1">
    <citation type="submission" date="2023-06" db="EMBL/GenBank/DDBJ databases">
        <authorList>
            <person name="Kurt Z."/>
        </authorList>
    </citation>
    <scope>NUCLEOTIDE SEQUENCE</scope>
</reference>
<name>A0AA86P2T7_9EUKA</name>
<dbReference type="EMBL" id="CATOUU010000440">
    <property type="protein sequence ID" value="CAI9929571.1"/>
    <property type="molecule type" value="Genomic_DNA"/>
</dbReference>
<protein>
    <submittedName>
        <fullName evidence="1">Carboxypeptidase regulatory-like domain-containing protein</fullName>
    </submittedName>
    <submittedName>
        <fullName evidence="2">Carboxypeptidase_regulatory-like domain-containing protein</fullName>
    </submittedName>
</protein>
<dbReference type="Gene3D" id="2.160.20.110">
    <property type="match status" value="1"/>
</dbReference>
<dbReference type="Proteomes" id="UP001642409">
    <property type="component" value="Unassembled WGS sequence"/>
</dbReference>
<accession>A0AA86P2T7</accession>
<sequence length="1029" mass="112890">MLASIMLFRQLSNINKNQMCQNSITINSNQYNYCLKTQNINQLKLVNEMYMSQKYNQQIFLYTEHTKHSIIDLRVFNYNVNSFSLFGFVIYTQGVKDSQINISLNFEVFQGALICIKCDVHIMNCTLIFIATGVQLSALVVEVNQLMSLQQSFIQYRVVCSNSSGLINVVNTQINFSVVDCKLTGDNLIESKYSGFIAAVISTRPNLVSVNNFIVCTNNISALGDQSISIQFDVKLLCDICGEYYMVYGLCLDSLHHGQQVSGTMQCVHPFTFTNNQCVCEQGYILDNQNCIDILKAILNMTSVDNSGLSKRVTYIESIVQQLDISISQNVSQLRNQMQTVQSTLESYMASNYSSLDANLQSNITALDNRIRGNTTLLANNILSNTSALENNIAQNTTALDWRIYYNITALNLSFTNTTNIITQNIQILQYNLTALDNYTRIFQQNQSQLNKEMKQVISSLELKVKCLNNDGKYIDGLCLAKYTVNCSDNSTCSQLIYLSSFDHNIITYSITTPSNFSNGYVFNAANIIQNSFIDISDSIYSANVNPLFLSQSSFTNLKIQFGAQSLSSGSFITSASSHITISQLNIVSKSGTQITVNANSQLNILTNSLSGATISNLLVNLSFALSAGNITLINSVNGVLNISGYQILGDYISTLTVAMIGINVQTVNVNVNQISFKPNTFNVGNGSSYLFGCSVSAMSTFVINNIAVVIGNSSNIQILGSISTNNSETNYCQFGGIIAFINKTSLLNINNIIIDSYQKFSTSYVSNSGILVGFIQSSQNTITINNICLKQQITNITLQFYYFGLIGRNYGSFSIQNALVIFSVQSTCFQHFGIVGNQETNSIYAEIINLRTSVSVSSDRGKLIGSLYGYLDTKNFTVQNSSVVGGNISCGSDFVGGIIGWQQFSITIINVYIQNTNLSGANHVGGVIGDQSSNTNTTIMNFTIQNTNVSGSRSAGGIIGRCDSKLFITNAQIQTVRIKSGYFSGVVIGSNRAGKHLITNSTARSNYINGVLQTECAYLSNTWSDSGC</sequence>
<evidence type="ECO:0000313" key="3">
    <source>
        <dbReference type="Proteomes" id="UP001642409"/>
    </source>
</evidence>
<keyword evidence="1" id="KW-0378">Hydrolase</keyword>
<dbReference type="EMBL" id="CAXDID020000029">
    <property type="protein sequence ID" value="CAL5992656.1"/>
    <property type="molecule type" value="Genomic_DNA"/>
</dbReference>
<keyword evidence="1" id="KW-0121">Carboxypeptidase</keyword>
<dbReference type="GO" id="GO:0004180">
    <property type="term" value="F:carboxypeptidase activity"/>
    <property type="evidence" value="ECO:0007669"/>
    <property type="project" value="UniProtKB-KW"/>
</dbReference>
<dbReference type="InterPro" id="IPR009030">
    <property type="entry name" value="Growth_fac_rcpt_cys_sf"/>
</dbReference>
<evidence type="ECO:0000313" key="2">
    <source>
        <dbReference type="EMBL" id="CAL5992656.1"/>
    </source>
</evidence>
<dbReference type="AlphaFoldDB" id="A0AA86P2T7"/>